<accession>A0AB37E934</accession>
<dbReference type="RefSeq" id="WP_155988135.1">
    <property type="nucleotide sequence ID" value="NZ_CP048751.1"/>
</dbReference>
<sequence length="154" mass="17352">MKVEISREDFEAFSDELEKFVSSLDTGFRARFRRSHDAILIWTNPVDRRHPRLEVSASETDLSFSLGSAGEDEIPMTSANARWVLAVLDACRDGRVRYVTMKSSLMPAFAVMLTTRGLNEFSWIGQGETGQRLIKAGPRKVHSYPITGWQEALA</sequence>
<gene>
    <name evidence="1" type="ORF">GYM46_13635</name>
</gene>
<dbReference type="EMBL" id="CP048751">
    <property type="protein sequence ID" value="QIH73903.1"/>
    <property type="molecule type" value="Genomic_DNA"/>
</dbReference>
<name>A0AB37E934_9CAUL</name>
<reference evidence="1 2" key="1">
    <citation type="submission" date="2020-01" db="EMBL/GenBank/DDBJ databases">
        <authorList>
            <person name="Wang S."/>
        </authorList>
    </citation>
    <scope>NUCLEOTIDE SEQUENCE [LARGE SCALE GENOMIC DNA]</scope>
    <source>
        <strain evidence="1 2">D151-2-6</strain>
    </source>
</reference>
<organism evidence="1 2">
    <name type="scientific">Brevundimonas mediterranea</name>
    <dbReference type="NCBI Taxonomy" id="74329"/>
    <lineage>
        <taxon>Bacteria</taxon>
        <taxon>Pseudomonadati</taxon>
        <taxon>Pseudomonadota</taxon>
        <taxon>Alphaproteobacteria</taxon>
        <taxon>Caulobacterales</taxon>
        <taxon>Caulobacteraceae</taxon>
        <taxon>Brevundimonas</taxon>
    </lineage>
</organism>
<protein>
    <submittedName>
        <fullName evidence="1">Uncharacterized protein</fullName>
    </submittedName>
</protein>
<evidence type="ECO:0000313" key="2">
    <source>
        <dbReference type="Proteomes" id="UP000501325"/>
    </source>
</evidence>
<dbReference type="KEGG" id="bmed:GYM46_13635"/>
<dbReference type="AlphaFoldDB" id="A0AB37E934"/>
<evidence type="ECO:0000313" key="1">
    <source>
        <dbReference type="EMBL" id="QIH73903.1"/>
    </source>
</evidence>
<proteinExistence type="predicted"/>
<dbReference type="Proteomes" id="UP000501325">
    <property type="component" value="Chromosome"/>
</dbReference>